<organism evidence="6 7">
    <name type="scientific">Streptomyces boncukensis</name>
    <dbReference type="NCBI Taxonomy" id="2711219"/>
    <lineage>
        <taxon>Bacteria</taxon>
        <taxon>Bacillati</taxon>
        <taxon>Actinomycetota</taxon>
        <taxon>Actinomycetes</taxon>
        <taxon>Kitasatosporales</taxon>
        <taxon>Streptomycetaceae</taxon>
        <taxon>Streptomyces</taxon>
    </lineage>
</organism>
<reference evidence="6 7" key="1">
    <citation type="submission" date="2020-02" db="EMBL/GenBank/DDBJ databases">
        <title>Whole-genome analyses of novel actinobacteria.</title>
        <authorList>
            <person name="Sahin N."/>
            <person name="Tatar D."/>
        </authorList>
    </citation>
    <scope>NUCLEOTIDE SEQUENCE [LARGE SCALE GENOMIC DNA]</scope>
    <source>
        <strain evidence="6 7">SB3404</strain>
    </source>
</reference>
<evidence type="ECO:0000256" key="3">
    <source>
        <dbReference type="ARBA" id="ARBA00023163"/>
    </source>
</evidence>
<dbReference type="AlphaFoldDB" id="A0A6G4X4T0"/>
<dbReference type="Pfam" id="PF12833">
    <property type="entry name" value="HTH_18"/>
    <property type="match status" value="1"/>
</dbReference>
<dbReference type="EMBL" id="JAAKZZ010000335">
    <property type="protein sequence ID" value="NGO71671.1"/>
    <property type="molecule type" value="Genomic_DNA"/>
</dbReference>
<comment type="caution">
    <text evidence="6">The sequence shown here is derived from an EMBL/GenBank/DDBJ whole genome shotgun (WGS) entry which is preliminary data.</text>
</comment>
<evidence type="ECO:0000313" key="7">
    <source>
        <dbReference type="Proteomes" id="UP000477722"/>
    </source>
</evidence>
<keyword evidence="3" id="KW-0804">Transcription</keyword>
<dbReference type="InterPro" id="IPR052158">
    <property type="entry name" value="INH-QAR"/>
</dbReference>
<accession>A0A6G4X4T0</accession>
<evidence type="ECO:0000313" key="6">
    <source>
        <dbReference type="EMBL" id="NGO71671.1"/>
    </source>
</evidence>
<dbReference type="InterPro" id="IPR002818">
    <property type="entry name" value="DJ-1/PfpI"/>
</dbReference>
<dbReference type="InterPro" id="IPR009057">
    <property type="entry name" value="Homeodomain-like_sf"/>
</dbReference>
<dbReference type="SUPFAM" id="SSF46689">
    <property type="entry name" value="Homeodomain-like"/>
    <property type="match status" value="2"/>
</dbReference>
<protein>
    <submittedName>
        <fullName evidence="6">Helix-turn-helix domain-containing protein</fullName>
    </submittedName>
</protein>
<dbReference type="Proteomes" id="UP000477722">
    <property type="component" value="Unassembled WGS sequence"/>
</dbReference>
<dbReference type="GO" id="GO:0043565">
    <property type="term" value="F:sequence-specific DNA binding"/>
    <property type="evidence" value="ECO:0007669"/>
    <property type="project" value="InterPro"/>
</dbReference>
<dbReference type="CDD" id="cd03137">
    <property type="entry name" value="GATase1_AraC_1"/>
    <property type="match status" value="1"/>
</dbReference>
<feature type="region of interest" description="Disordered" evidence="4">
    <location>
        <begin position="1"/>
        <end position="43"/>
    </location>
</feature>
<dbReference type="GO" id="GO:0003700">
    <property type="term" value="F:DNA-binding transcription factor activity"/>
    <property type="evidence" value="ECO:0007669"/>
    <property type="project" value="InterPro"/>
</dbReference>
<dbReference type="InterPro" id="IPR018062">
    <property type="entry name" value="HTH_AraC-typ_CS"/>
</dbReference>
<dbReference type="Pfam" id="PF01965">
    <property type="entry name" value="DJ-1_PfpI"/>
    <property type="match status" value="1"/>
</dbReference>
<proteinExistence type="predicted"/>
<dbReference type="InterPro" id="IPR018060">
    <property type="entry name" value="HTH_AraC"/>
</dbReference>
<dbReference type="PROSITE" id="PS00041">
    <property type="entry name" value="HTH_ARAC_FAMILY_1"/>
    <property type="match status" value="1"/>
</dbReference>
<keyword evidence="2" id="KW-0238">DNA-binding</keyword>
<sequence>MGASVPGAAPCRGRHVRNPAQRVRRPGAPGGAGGGRGPGTRSSLAGVRKTVIVGYQGADLLDISCPSEVLHAANQAAADRRYEIVPATVDGRPFRCDSGLTLADVHRLDRIEGPLDTVIVAGGLGHEEAAADGRLLSQIRGLAALSRRVASVCSGATVLAAAGLLDGRRATTHWQYAHAFAKQYPRVTVDPTPLFVKDGNVYTSGGVTSGLDLALAFVEEDHGPSLARQVARNIVTYLQRPGNQAQVSMFLAAPPPEHRVVADLAAHVAGSLDADLTAPVLAARAGISTRHLARLFAAHLDSTPSRYVRAVRTEAAAQLLSSTELPLTAVARRCGFGSTETLRQAFLDHYDTPPSAYRRVHRRRTCRP</sequence>
<evidence type="ECO:0000256" key="2">
    <source>
        <dbReference type="ARBA" id="ARBA00023125"/>
    </source>
</evidence>
<keyword evidence="1" id="KW-0805">Transcription regulation</keyword>
<keyword evidence="7" id="KW-1185">Reference proteome</keyword>
<evidence type="ECO:0000256" key="4">
    <source>
        <dbReference type="SAM" id="MobiDB-lite"/>
    </source>
</evidence>
<dbReference type="Gene3D" id="1.10.10.60">
    <property type="entry name" value="Homeodomain-like"/>
    <property type="match status" value="1"/>
</dbReference>
<feature type="compositionally biased region" description="Basic residues" evidence="4">
    <location>
        <begin position="12"/>
        <end position="25"/>
    </location>
</feature>
<dbReference type="PANTHER" id="PTHR43130">
    <property type="entry name" value="ARAC-FAMILY TRANSCRIPTIONAL REGULATOR"/>
    <property type="match status" value="1"/>
</dbReference>
<dbReference type="Gene3D" id="3.40.50.880">
    <property type="match status" value="1"/>
</dbReference>
<feature type="domain" description="HTH araC/xylS-type" evidence="5">
    <location>
        <begin position="258"/>
        <end position="360"/>
    </location>
</feature>
<evidence type="ECO:0000256" key="1">
    <source>
        <dbReference type="ARBA" id="ARBA00023015"/>
    </source>
</evidence>
<dbReference type="InterPro" id="IPR029062">
    <property type="entry name" value="Class_I_gatase-like"/>
</dbReference>
<dbReference type="SUPFAM" id="SSF52317">
    <property type="entry name" value="Class I glutamine amidotransferase-like"/>
    <property type="match status" value="1"/>
</dbReference>
<evidence type="ECO:0000259" key="5">
    <source>
        <dbReference type="PROSITE" id="PS01124"/>
    </source>
</evidence>
<gene>
    <name evidence="6" type="ORF">G5C65_25635</name>
</gene>
<dbReference type="SMART" id="SM00342">
    <property type="entry name" value="HTH_ARAC"/>
    <property type="match status" value="1"/>
</dbReference>
<feature type="compositionally biased region" description="Gly residues" evidence="4">
    <location>
        <begin position="28"/>
        <end position="38"/>
    </location>
</feature>
<dbReference type="PANTHER" id="PTHR43130:SF3">
    <property type="entry name" value="HTH-TYPE TRANSCRIPTIONAL REGULATOR RV1931C"/>
    <property type="match status" value="1"/>
</dbReference>
<name>A0A6G4X4T0_9ACTN</name>
<dbReference type="PROSITE" id="PS01124">
    <property type="entry name" value="HTH_ARAC_FAMILY_2"/>
    <property type="match status" value="1"/>
</dbReference>